<evidence type="ECO:0000313" key="3">
    <source>
        <dbReference type="EMBL" id="THU69306.1"/>
    </source>
</evidence>
<evidence type="ECO:0000256" key="1">
    <source>
        <dbReference type="SAM" id="MobiDB-lite"/>
    </source>
</evidence>
<feature type="transmembrane region" description="Helical" evidence="2">
    <location>
        <begin position="54"/>
        <end position="75"/>
    </location>
</feature>
<dbReference type="Proteomes" id="UP000317650">
    <property type="component" value="Chromosome 8"/>
</dbReference>
<evidence type="ECO:0000313" key="4">
    <source>
        <dbReference type="Proteomes" id="UP000317650"/>
    </source>
</evidence>
<sequence length="229" mass="26369">MGSVISKAANGVGTALGNAFVAPVKTIFGASCEGICSGTWDITCFIEHLCISNLLRLLMVSVLAYITLLFIYLLFKVGILQCVCRSICKMSWAACKTYWTALKEITCFLWHKLKNTKRTYRRRFENVEEGYSSSESDSSSEDYLDHHRGVRRRSVRERRKEHILRSLYPTRQSSKGRGYARGSRRHVRLKTREVSVHVKPGRSRSSSLLRLTGRAHKSRRRLIRKPRIW</sequence>
<dbReference type="PANTHER" id="PTHR35278:SF4">
    <property type="entry name" value="TRANSMEMBRANE PROTEIN"/>
    <property type="match status" value="1"/>
</dbReference>
<keyword evidence="2" id="KW-0812">Transmembrane</keyword>
<dbReference type="AlphaFoldDB" id="A0A4S8K3D7"/>
<reference evidence="3 4" key="1">
    <citation type="journal article" date="2019" name="Nat. Plants">
        <title>Genome sequencing of Musa balbisiana reveals subgenome evolution and function divergence in polyploid bananas.</title>
        <authorList>
            <person name="Yao X."/>
        </authorList>
    </citation>
    <scope>NUCLEOTIDE SEQUENCE [LARGE SCALE GENOMIC DNA]</scope>
    <source>
        <strain evidence="4">cv. DH-PKW</strain>
        <tissue evidence="3">Leaves</tissue>
    </source>
</reference>
<protein>
    <submittedName>
        <fullName evidence="3">Uncharacterized protein</fullName>
    </submittedName>
</protein>
<feature type="region of interest" description="Disordered" evidence="1">
    <location>
        <begin position="131"/>
        <end position="153"/>
    </location>
</feature>
<dbReference type="EMBL" id="PYDT01000002">
    <property type="protein sequence ID" value="THU69306.1"/>
    <property type="molecule type" value="Genomic_DNA"/>
</dbReference>
<keyword evidence="2" id="KW-0472">Membrane</keyword>
<name>A0A4S8K3D7_MUSBA</name>
<evidence type="ECO:0000256" key="2">
    <source>
        <dbReference type="SAM" id="Phobius"/>
    </source>
</evidence>
<dbReference type="PANTHER" id="PTHR35278">
    <property type="entry name" value="TRANSMEMBRANE PROTEIN-RELATED"/>
    <property type="match status" value="1"/>
</dbReference>
<keyword evidence="2" id="KW-1133">Transmembrane helix</keyword>
<organism evidence="3 4">
    <name type="scientific">Musa balbisiana</name>
    <name type="common">Banana</name>
    <dbReference type="NCBI Taxonomy" id="52838"/>
    <lineage>
        <taxon>Eukaryota</taxon>
        <taxon>Viridiplantae</taxon>
        <taxon>Streptophyta</taxon>
        <taxon>Embryophyta</taxon>
        <taxon>Tracheophyta</taxon>
        <taxon>Spermatophyta</taxon>
        <taxon>Magnoliopsida</taxon>
        <taxon>Liliopsida</taxon>
        <taxon>Zingiberales</taxon>
        <taxon>Musaceae</taxon>
        <taxon>Musa</taxon>
    </lineage>
</organism>
<accession>A0A4S8K3D7</accession>
<keyword evidence="4" id="KW-1185">Reference proteome</keyword>
<comment type="caution">
    <text evidence="3">The sequence shown here is derived from an EMBL/GenBank/DDBJ whole genome shotgun (WGS) entry which is preliminary data.</text>
</comment>
<proteinExistence type="predicted"/>
<gene>
    <name evidence="3" type="ORF">C4D60_Mb08t13050</name>
</gene>